<accession>A0A6J6VWA8</accession>
<name>A0A6J6VWA8_9ZZZZ</name>
<evidence type="ECO:0000313" key="1">
    <source>
        <dbReference type="EMBL" id="CAB4776891.1"/>
    </source>
</evidence>
<reference evidence="1" key="1">
    <citation type="submission" date="2020-05" db="EMBL/GenBank/DDBJ databases">
        <authorList>
            <person name="Chiriac C."/>
            <person name="Salcher M."/>
            <person name="Ghai R."/>
            <person name="Kavagutti S V."/>
        </authorList>
    </citation>
    <scope>NUCLEOTIDE SEQUENCE</scope>
</reference>
<sequence length="355" mass="36609">MGIRLAKVIGIPLAVILTAFGMTPANAAQQQWGASYLDWSGALLSASSTISQVIQPLEISPNMYWEAGWHWDNVSDGGYGGIQSRGTLADGTISDLAIFSIWNGLGGIPGTGAGCTPFGGEGIGYSCRIPIKLVAGNKYEISFGVDTARGPQWWKATISDLTMGTKNVIGSIETNSLVAKASNWNNFIEYWGQAVPCDAVGAASAKFYVPTSDNPGVEISSPRFSRPAQPCVMSAGDTPPQGFIGDAVIRFGGARQESSTQTMPYTKTKAQLAADKAAADKAAADKAAADKAAADKAAAAKAAAAKAAAAKAAAAKAAAAKAASLKKTTIICVKGKLTKKVTAVKPLCPKGYKKK</sequence>
<dbReference type="EMBL" id="CAEZZR010000078">
    <property type="protein sequence ID" value="CAB4776891.1"/>
    <property type="molecule type" value="Genomic_DNA"/>
</dbReference>
<protein>
    <submittedName>
        <fullName evidence="1">Unannotated protein</fullName>
    </submittedName>
</protein>
<organism evidence="1">
    <name type="scientific">freshwater metagenome</name>
    <dbReference type="NCBI Taxonomy" id="449393"/>
    <lineage>
        <taxon>unclassified sequences</taxon>
        <taxon>metagenomes</taxon>
        <taxon>ecological metagenomes</taxon>
    </lineage>
</organism>
<dbReference type="AlphaFoldDB" id="A0A6J6VWA8"/>
<gene>
    <name evidence="1" type="ORF">UFOPK2907_00893</name>
</gene>
<proteinExistence type="predicted"/>
<dbReference type="InterPro" id="IPR021862">
    <property type="entry name" value="DUF3472"/>
</dbReference>
<dbReference type="Pfam" id="PF11958">
    <property type="entry name" value="DUF3472"/>
    <property type="match status" value="1"/>
</dbReference>